<dbReference type="InterPro" id="IPR050194">
    <property type="entry name" value="Glycosyltransferase_grp1"/>
</dbReference>
<organism evidence="1 2">
    <name type="scientific">Actinocrinis puniceicyclus</name>
    <dbReference type="NCBI Taxonomy" id="977794"/>
    <lineage>
        <taxon>Bacteria</taxon>
        <taxon>Bacillati</taxon>
        <taxon>Actinomycetota</taxon>
        <taxon>Actinomycetes</taxon>
        <taxon>Catenulisporales</taxon>
        <taxon>Actinospicaceae</taxon>
        <taxon>Actinocrinis</taxon>
    </lineage>
</organism>
<protein>
    <submittedName>
        <fullName evidence="1">Glycosyltransferase family 4 protein</fullName>
    </submittedName>
</protein>
<dbReference type="EMBL" id="JAGSXH010000058">
    <property type="protein sequence ID" value="MBS2964717.1"/>
    <property type="molecule type" value="Genomic_DNA"/>
</dbReference>
<sequence length="385" mass="43068">MNDRPVRVLYWFTQPTPYAVARFNAAAQRPELDFHAVFSQVREPDRSWDVDESAWKFPAGYLGRIKVPVKELRRLRPDVFILEYDRWNLALGAVIGFAAARRVAFRVLPNFDAWSRRTWWRELGKRVLFKAVDAAKVPGPHGAALATRYGLPRERVTVVTQSIDVTHYGRGRDMRAAERQRRREALGLSGCVFLYVGRVWAGKGLDELFAAYRQVRAVRDDINLLIVGDGVDYERYFGREAATAGVGFAGFVQPADLPQWYALCDVLVFPTHGDPNGLVVEEALAAGLPVIVSDAAGDIRARVPECVGRVFPVGDAGALARAMRDLAEPSLRAPMARRAPAWVAWKDDERYAEDLARFARSVTASPRRRTVHRAACAAVGRLLAR</sequence>
<evidence type="ECO:0000313" key="2">
    <source>
        <dbReference type="Proteomes" id="UP000677913"/>
    </source>
</evidence>
<accession>A0A8J8BC37</accession>
<gene>
    <name evidence="1" type="ORF">KGA66_16790</name>
</gene>
<dbReference type="Proteomes" id="UP000677913">
    <property type="component" value="Unassembled WGS sequence"/>
</dbReference>
<dbReference type="SUPFAM" id="SSF53756">
    <property type="entry name" value="UDP-Glycosyltransferase/glycogen phosphorylase"/>
    <property type="match status" value="1"/>
</dbReference>
<reference evidence="1" key="1">
    <citation type="submission" date="2021-04" db="EMBL/GenBank/DDBJ databases">
        <title>Genome based classification of Actinospica acidithermotolerans sp. nov., an actinobacterium isolated from an Indonesian hot spring.</title>
        <authorList>
            <person name="Kusuma A.B."/>
            <person name="Putra K.E."/>
            <person name="Nafisah S."/>
            <person name="Loh J."/>
            <person name="Nouioui I."/>
            <person name="Goodfellow M."/>
        </authorList>
    </citation>
    <scope>NUCLEOTIDE SEQUENCE</scope>
    <source>
        <strain evidence="1">DSM 45618</strain>
    </source>
</reference>
<dbReference type="PANTHER" id="PTHR45947:SF3">
    <property type="entry name" value="SULFOQUINOVOSYL TRANSFERASE SQD2"/>
    <property type="match status" value="1"/>
</dbReference>
<dbReference type="RefSeq" id="WP_211469079.1">
    <property type="nucleotide sequence ID" value="NZ_JAGSXH010000058.1"/>
</dbReference>
<dbReference type="Gene3D" id="3.40.50.2000">
    <property type="entry name" value="Glycogen Phosphorylase B"/>
    <property type="match status" value="2"/>
</dbReference>
<comment type="caution">
    <text evidence="1">The sequence shown here is derived from an EMBL/GenBank/DDBJ whole genome shotgun (WGS) entry which is preliminary data.</text>
</comment>
<dbReference type="PANTHER" id="PTHR45947">
    <property type="entry name" value="SULFOQUINOVOSYL TRANSFERASE SQD2"/>
    <property type="match status" value="1"/>
</dbReference>
<dbReference type="AlphaFoldDB" id="A0A8J8BC37"/>
<evidence type="ECO:0000313" key="1">
    <source>
        <dbReference type="EMBL" id="MBS2964717.1"/>
    </source>
</evidence>
<keyword evidence="2" id="KW-1185">Reference proteome</keyword>
<proteinExistence type="predicted"/>
<name>A0A8J8BC37_9ACTN</name>
<dbReference type="GO" id="GO:0016758">
    <property type="term" value="F:hexosyltransferase activity"/>
    <property type="evidence" value="ECO:0007669"/>
    <property type="project" value="TreeGrafter"/>
</dbReference>
<dbReference type="Pfam" id="PF13692">
    <property type="entry name" value="Glyco_trans_1_4"/>
    <property type="match status" value="1"/>
</dbReference>
<dbReference type="CDD" id="cd03801">
    <property type="entry name" value="GT4_PimA-like"/>
    <property type="match status" value="1"/>
</dbReference>